<evidence type="ECO:0000256" key="2">
    <source>
        <dbReference type="SAM" id="SignalP"/>
    </source>
</evidence>
<feature type="signal peptide" evidence="2">
    <location>
        <begin position="1"/>
        <end position="18"/>
    </location>
</feature>
<keyword evidence="4" id="KW-1185">Reference proteome</keyword>
<organism evidence="3 4">
    <name type="scientific">Fibrella forsythiae</name>
    <dbReference type="NCBI Taxonomy" id="2817061"/>
    <lineage>
        <taxon>Bacteria</taxon>
        <taxon>Pseudomonadati</taxon>
        <taxon>Bacteroidota</taxon>
        <taxon>Cytophagia</taxon>
        <taxon>Cytophagales</taxon>
        <taxon>Spirosomataceae</taxon>
        <taxon>Fibrella</taxon>
    </lineage>
</organism>
<evidence type="ECO:0000256" key="1">
    <source>
        <dbReference type="SAM" id="MobiDB-lite"/>
    </source>
</evidence>
<reference evidence="3 4" key="1">
    <citation type="submission" date="2021-03" db="EMBL/GenBank/DDBJ databases">
        <title>Fibrella sp. HMF5405 genome sequencing and assembly.</title>
        <authorList>
            <person name="Kang H."/>
            <person name="Kim H."/>
            <person name="Bae S."/>
            <person name="Joh K."/>
        </authorList>
    </citation>
    <scope>NUCLEOTIDE SEQUENCE [LARGE SCALE GENOMIC DNA]</scope>
    <source>
        <strain evidence="3 4">HMF5405</strain>
    </source>
</reference>
<keyword evidence="2" id="KW-0732">Signal</keyword>
<protein>
    <recommendedName>
        <fullName evidence="5">Outer membrane protein beta-barrel domain-containing protein</fullName>
    </recommendedName>
</protein>
<name>A0ABS3JLV0_9BACT</name>
<dbReference type="Proteomes" id="UP000664628">
    <property type="component" value="Unassembled WGS sequence"/>
</dbReference>
<feature type="compositionally biased region" description="Low complexity" evidence="1">
    <location>
        <begin position="227"/>
        <end position="246"/>
    </location>
</feature>
<dbReference type="RefSeq" id="WP_207330928.1">
    <property type="nucleotide sequence ID" value="NZ_JAFMYW010000006.1"/>
</dbReference>
<evidence type="ECO:0000313" key="3">
    <source>
        <dbReference type="EMBL" id="MBO0950991.1"/>
    </source>
</evidence>
<accession>A0ABS3JLV0</accession>
<dbReference type="EMBL" id="JAFMYW010000006">
    <property type="protein sequence ID" value="MBO0950991.1"/>
    <property type="molecule type" value="Genomic_DNA"/>
</dbReference>
<proteinExistence type="predicted"/>
<gene>
    <name evidence="3" type="ORF">J2I46_20560</name>
</gene>
<feature type="chain" id="PRO_5046777858" description="Outer membrane protein beta-barrel domain-containing protein" evidence="2">
    <location>
        <begin position="19"/>
        <end position="548"/>
    </location>
</feature>
<comment type="caution">
    <text evidence="3">The sequence shown here is derived from an EMBL/GenBank/DDBJ whole genome shotgun (WGS) entry which is preliminary data.</text>
</comment>
<sequence length="548" mass="59334">MRQLYLLLLVTFSHVALAQNSLTVIVSLDNTTARIAIPSTATAVQFTNANPANSEKYALLVFKDSADTVGQKLTPVELGLKRDTLVAIKLNSAKRLFFGNPITSTAQIRVVCTDCISASIIPPVPTTNIATPIKPNVTFDLSKPSANCAGNCVPRMSYDFRCQTFTMYTPKGKPLKLGRRKTIHPRIDEPFLITGTNFEPYRDSMTVTYTPRDMNKEGREGFIRLLTPTTSGTTSTSTSTPKSGSTADAQSGTRPAATDQINTFTNLALALENYSVNRPAPSVCQVELDIAEFNRLAEKAGLGKSLSEWLETGRSAAIPDDVLGRIEKAYKALGSYNVLSIPVFQIQHADLSELNFTIHRKNAPAATRTFTLANSGGFKIDFSAGIGATGLLDEAFTTVAKSATITSTTLTTTVTNGVSTTGLTSATSVTSEDIITKRNEGEFRLGLITLAHAYVRTGWRVNLAFTGGFMIDNNIATRYLVGGSLLIGREQRLILTYGLAYGKVKRLDDGLDLGKPYVYSSTGARTVPTRDMTERSWFFGLSYNLGSL</sequence>
<feature type="region of interest" description="Disordered" evidence="1">
    <location>
        <begin position="225"/>
        <end position="255"/>
    </location>
</feature>
<evidence type="ECO:0008006" key="5">
    <source>
        <dbReference type="Google" id="ProtNLM"/>
    </source>
</evidence>
<evidence type="ECO:0000313" key="4">
    <source>
        <dbReference type="Proteomes" id="UP000664628"/>
    </source>
</evidence>